<comment type="caution">
    <text evidence="1">The sequence shown here is derived from an EMBL/GenBank/DDBJ whole genome shotgun (WGS) entry which is preliminary data.</text>
</comment>
<proteinExistence type="predicted"/>
<keyword evidence="2" id="KW-1185">Reference proteome</keyword>
<dbReference type="EMBL" id="SRZB01000031">
    <property type="protein sequence ID" value="TGX97459.1"/>
    <property type="molecule type" value="Genomic_DNA"/>
</dbReference>
<gene>
    <name evidence="1" type="ORF">E5357_12445</name>
</gene>
<name>A0AC61QXN9_9FIRM</name>
<organism evidence="1 2">
    <name type="scientific">Hominisplanchenecus murintestinalis</name>
    <dbReference type="NCBI Taxonomy" id="2941517"/>
    <lineage>
        <taxon>Bacteria</taxon>
        <taxon>Bacillati</taxon>
        <taxon>Bacillota</taxon>
        <taxon>Clostridia</taxon>
        <taxon>Lachnospirales</taxon>
        <taxon>Lachnospiraceae</taxon>
        <taxon>Hominisplanchenecus</taxon>
    </lineage>
</organism>
<sequence length="300" mass="34779">MNYNHRLQKAFLHAPTLPLSEDSKYILISDCHRGNGSSSDNFLKNQHLYFAALQHYYAQGFTYIELGDGDELWENRSMQQIIDVHSNVFWLLSKFYQKKRLYLLYGNHDIIKKSPKKAEQFFESYSCPSERKDLPLFPGITFYSGLILKDSEQQKDIYLTHGHQTDFLNSNLWQLSRFLVRYVWGPAERMGFHDPTSAAKNNKKKRRAEEKLTNWAQSKGHILITGHTHRPMIGTADAPYCNTGSCVHPRCITCIEVEHRCMTLVKWTMNTRADQTLYVAREVLADPICISEYTKTPSAS</sequence>
<evidence type="ECO:0000313" key="2">
    <source>
        <dbReference type="Proteomes" id="UP000307720"/>
    </source>
</evidence>
<protein>
    <submittedName>
        <fullName evidence="1">Serine/threonine protein phosphatase</fullName>
    </submittedName>
</protein>
<accession>A0AC61QXN9</accession>
<dbReference type="Proteomes" id="UP000307720">
    <property type="component" value="Unassembled WGS sequence"/>
</dbReference>
<reference evidence="1" key="1">
    <citation type="submission" date="2019-04" db="EMBL/GenBank/DDBJ databases">
        <title>Microbes associate with the intestines of laboratory mice.</title>
        <authorList>
            <person name="Navarre W."/>
            <person name="Wong E."/>
            <person name="Huang K."/>
            <person name="Tropini C."/>
            <person name="Ng K."/>
            <person name="Yu B."/>
        </authorList>
    </citation>
    <scope>NUCLEOTIDE SEQUENCE</scope>
    <source>
        <strain evidence="1">NM72_1-8</strain>
    </source>
</reference>
<evidence type="ECO:0000313" key="1">
    <source>
        <dbReference type="EMBL" id="TGX97459.1"/>
    </source>
</evidence>